<comment type="similarity">
    <text evidence="1">Belongs to the MT-A70-like family.</text>
</comment>
<dbReference type="STRING" id="451379.A0A0N5AQ06"/>
<dbReference type="Proteomes" id="UP000046393">
    <property type="component" value="Unplaced"/>
</dbReference>
<protein>
    <submittedName>
        <fullName evidence="3">MT-A70 family protein</fullName>
    </submittedName>
</protein>
<dbReference type="InterPro" id="IPR029063">
    <property type="entry name" value="SAM-dependent_MTases_sf"/>
</dbReference>
<evidence type="ECO:0000313" key="2">
    <source>
        <dbReference type="Proteomes" id="UP000046393"/>
    </source>
</evidence>
<keyword evidence="2" id="KW-1185">Reference proteome</keyword>
<organism evidence="2 3">
    <name type="scientific">Syphacia muris</name>
    <dbReference type="NCBI Taxonomy" id="451379"/>
    <lineage>
        <taxon>Eukaryota</taxon>
        <taxon>Metazoa</taxon>
        <taxon>Ecdysozoa</taxon>
        <taxon>Nematoda</taxon>
        <taxon>Chromadorea</taxon>
        <taxon>Rhabditida</taxon>
        <taxon>Spirurina</taxon>
        <taxon>Oxyuridomorpha</taxon>
        <taxon>Oxyuroidea</taxon>
        <taxon>Oxyuridae</taxon>
        <taxon>Syphacia</taxon>
    </lineage>
</organism>
<dbReference type="GO" id="GO:0032259">
    <property type="term" value="P:methylation"/>
    <property type="evidence" value="ECO:0007669"/>
    <property type="project" value="InterPro"/>
</dbReference>
<dbReference type="GO" id="GO:0003676">
    <property type="term" value="F:nucleic acid binding"/>
    <property type="evidence" value="ECO:0007669"/>
    <property type="project" value="InterPro"/>
</dbReference>
<dbReference type="GO" id="GO:0008168">
    <property type="term" value="F:methyltransferase activity"/>
    <property type="evidence" value="ECO:0007669"/>
    <property type="project" value="InterPro"/>
</dbReference>
<dbReference type="AlphaFoldDB" id="A0A0N5AQ06"/>
<dbReference type="WBParaSite" id="SMUV_0000675001-mRNA-1">
    <property type="protein sequence ID" value="SMUV_0000675001-mRNA-1"/>
    <property type="gene ID" value="SMUV_0000675001"/>
</dbReference>
<dbReference type="SUPFAM" id="SSF53335">
    <property type="entry name" value="S-adenosyl-L-methionine-dependent methyltransferases"/>
    <property type="match status" value="1"/>
</dbReference>
<dbReference type="PROSITE" id="PS00092">
    <property type="entry name" value="N6_MTASE"/>
    <property type="match status" value="1"/>
</dbReference>
<dbReference type="InterPro" id="IPR002052">
    <property type="entry name" value="DNA_methylase_N6_adenine_CS"/>
</dbReference>
<name>A0A0N5AQ06_9BILA</name>
<dbReference type="PANTHER" id="PTHR12829">
    <property type="entry name" value="N6-ADENOSINE-METHYLTRANSFERASE"/>
    <property type="match status" value="1"/>
</dbReference>
<dbReference type="Pfam" id="PF05063">
    <property type="entry name" value="MT-A70"/>
    <property type="match status" value="1"/>
</dbReference>
<dbReference type="PROSITE" id="PS51143">
    <property type="entry name" value="MT_A70"/>
    <property type="match status" value="1"/>
</dbReference>
<evidence type="ECO:0000313" key="3">
    <source>
        <dbReference type="WBParaSite" id="SMUV_0000675001-mRNA-1"/>
    </source>
</evidence>
<sequence length="248" mass="28470">LSLKKLTKYFFFSTVGRQTSECTLWSNINSKPVFLVSGDEKFIVPPECAFIVGDVRLSRHLLFRGMKFDLIVLDPPWNNKSVKRCAVYDIFNEAVLFELRLRELLSSNGIVVLWLTNNSRVHSIAEQFLAHHSLRKLAVWYWLKVTRSGEVVCKFQPEHKVPFESIIIACDQNAVHSEYNFRDGYVVISTPSAVHSRKPPIAKLLSSLNIFSSKKTLELFGRYLLPFTTTIGFESVKLQNTRFFECTG</sequence>
<accession>A0A0N5AQ06</accession>
<proteinExistence type="inferred from homology"/>
<dbReference type="InterPro" id="IPR007757">
    <property type="entry name" value="MT-A70-like"/>
</dbReference>
<dbReference type="GO" id="GO:0005634">
    <property type="term" value="C:nucleus"/>
    <property type="evidence" value="ECO:0007669"/>
    <property type="project" value="TreeGrafter"/>
</dbReference>
<reference evidence="3" key="1">
    <citation type="submission" date="2017-02" db="UniProtKB">
        <authorList>
            <consortium name="WormBaseParasite"/>
        </authorList>
    </citation>
    <scope>IDENTIFICATION</scope>
</reference>
<evidence type="ECO:0000256" key="1">
    <source>
        <dbReference type="PROSITE-ProRule" id="PRU00489"/>
    </source>
</evidence>
<dbReference type="Gene3D" id="3.40.50.150">
    <property type="entry name" value="Vaccinia Virus protein VP39"/>
    <property type="match status" value="1"/>
</dbReference>
<dbReference type="PANTHER" id="PTHR12829:SF4">
    <property type="entry name" value="N(6)-ADENINE-SPECIFIC METHYLTRANSFERASE METTL4"/>
    <property type="match status" value="1"/>
</dbReference>